<keyword evidence="2" id="KW-1133">Transmembrane helix</keyword>
<dbReference type="InterPro" id="IPR027383">
    <property type="entry name" value="Znf_put"/>
</dbReference>
<keyword evidence="2" id="KW-0472">Membrane</keyword>
<evidence type="ECO:0000313" key="6">
    <source>
        <dbReference type="Proteomes" id="UP000440004"/>
    </source>
</evidence>
<evidence type="ECO:0000259" key="3">
    <source>
        <dbReference type="Pfam" id="PF13490"/>
    </source>
</evidence>
<dbReference type="InterPro" id="IPR025645">
    <property type="entry name" value="DUF4349"/>
</dbReference>
<feature type="coiled-coil region" evidence="1">
    <location>
        <begin position="256"/>
        <end position="310"/>
    </location>
</feature>
<dbReference type="Pfam" id="PF14257">
    <property type="entry name" value="DUF4349"/>
    <property type="match status" value="1"/>
</dbReference>
<comment type="caution">
    <text evidence="5">The sequence shown here is derived from an EMBL/GenBank/DDBJ whole genome shotgun (WGS) entry which is preliminary data.</text>
</comment>
<keyword evidence="1" id="KW-0175">Coiled coil</keyword>
<keyword evidence="6" id="KW-1185">Reference proteome</keyword>
<feature type="transmembrane region" description="Helical" evidence="2">
    <location>
        <begin position="84"/>
        <end position="106"/>
    </location>
</feature>
<reference evidence="5 6" key="1">
    <citation type="submission" date="2019-10" db="EMBL/GenBank/DDBJ databases">
        <title>Alkalibaculum tamaniensis sp.nov., a new alkaliphilic acetogen, isolated on methoxylated aromatics from a mud volcano.</title>
        <authorList>
            <person name="Khomyakova M.A."/>
            <person name="Merkel A.Y."/>
            <person name="Bonch-Osmolovskaya E.A."/>
            <person name="Slobodkin A.I."/>
        </authorList>
    </citation>
    <scope>NUCLEOTIDE SEQUENCE [LARGE SCALE GENOMIC DNA]</scope>
    <source>
        <strain evidence="5 6">M08DMB</strain>
    </source>
</reference>
<evidence type="ECO:0000256" key="1">
    <source>
        <dbReference type="SAM" id="Coils"/>
    </source>
</evidence>
<evidence type="ECO:0000259" key="4">
    <source>
        <dbReference type="Pfam" id="PF14257"/>
    </source>
</evidence>
<organism evidence="5 6">
    <name type="scientific">Alkalibaculum sporogenes</name>
    <dbReference type="NCBI Taxonomy" id="2655001"/>
    <lineage>
        <taxon>Bacteria</taxon>
        <taxon>Bacillati</taxon>
        <taxon>Bacillota</taxon>
        <taxon>Clostridia</taxon>
        <taxon>Eubacteriales</taxon>
        <taxon>Eubacteriaceae</taxon>
        <taxon>Alkalibaculum</taxon>
    </lineage>
</organism>
<dbReference type="Pfam" id="PF13490">
    <property type="entry name" value="zf-HC2"/>
    <property type="match status" value="1"/>
</dbReference>
<proteinExistence type="predicted"/>
<feature type="domain" description="Putative zinc-finger" evidence="3">
    <location>
        <begin position="3"/>
        <end position="36"/>
    </location>
</feature>
<feature type="transmembrane region" description="Helical" evidence="2">
    <location>
        <begin position="356"/>
        <end position="380"/>
    </location>
</feature>
<protein>
    <submittedName>
        <fullName evidence="5">DUF4349 domain-containing protein</fullName>
    </submittedName>
</protein>
<name>A0A6A7K5C4_9FIRM</name>
<dbReference type="EMBL" id="WHNX01000003">
    <property type="protein sequence ID" value="MPW24585.1"/>
    <property type="molecule type" value="Genomic_DNA"/>
</dbReference>
<dbReference type="AlphaFoldDB" id="A0A6A7K5C4"/>
<keyword evidence="2" id="KW-0812">Transmembrane</keyword>
<sequence>MDCKRCNELISDNIDNKISNWDKEEMDKHLKSCRKCSNNFRITKEIVDSLNQLEEVKPPQDFSANVIKEIKTGKGNKKMSFKRFLSYAAVLVCGVFVTAIVLQWPFSKNDYYSSDTMAMQEESAYRTMGDLNGAEITEDKLDSDLGITDGGEMSYNNVFDRDKIIYHGDINLDVKDSEKASKDIRDYIEAQGGFIENSYSNKSDENRNEPYTNHSYIVFRVPASKFNQTMEKLKEFGEETSTNINSTNVSTQYRDIESEKQSLEIQEDRLLNYLKEAKKVEDMITIESELNRVRTNLNRLNTELTNYDRLIDYSNITVNLRESKTLTTTIKSPFGQLIENISKGFISSINLLLQSIAFIIVLTFRLIPFLVILLPIAWVIKKYVLKR</sequence>
<feature type="domain" description="DUF4349" evidence="4">
    <location>
        <begin position="163"/>
        <end position="379"/>
    </location>
</feature>
<gene>
    <name evidence="5" type="ORF">GC105_02105</name>
</gene>
<accession>A0A6A7K5C4</accession>
<dbReference type="Proteomes" id="UP000440004">
    <property type="component" value="Unassembled WGS sequence"/>
</dbReference>
<evidence type="ECO:0000313" key="5">
    <source>
        <dbReference type="EMBL" id="MPW24585.1"/>
    </source>
</evidence>
<evidence type="ECO:0000256" key="2">
    <source>
        <dbReference type="SAM" id="Phobius"/>
    </source>
</evidence>
<dbReference type="RefSeq" id="WP_152801508.1">
    <property type="nucleotide sequence ID" value="NZ_WHNX01000003.1"/>
</dbReference>